<dbReference type="EMBL" id="BRXU01000022">
    <property type="protein sequence ID" value="GLC58275.1"/>
    <property type="molecule type" value="Genomic_DNA"/>
</dbReference>
<sequence>MRSPPVIVAGPRPATVVGLLLLTLVTAAFGNSLQPIAVLAWLQPLVLLLAYEGAVRTLRSSIVAHLAIILTQALGFTFAFAGALSYPRTTPSSLLQTLGLGTVIATATTLGALLPAARLRLLAADLLPAPPPRGASPHPFPPKSLTPLGWLLLSLPIWAYPVLQSAVFTVTGFKLGHFHEPGVALSDWPAVAQLASLFGLWGLNFLLSLAASAACCIATYEPLPLTATAEPSGSFSDTTAAAAAAPAAAAAGGGAGRWSRLHRSLRRHVLGVAWVLWLLLLVGGGLVYNDSFYQRPVGRRLGAERRLPVSCLATEAVDVGSEGYVWLWQKTGERVAAGDRIVLWSEEAVMVRTASEEMALLAAGRDLLAAHGSADPDGGTYLGLCYEKLLLAEESRHEEGGAQVAQADAAETEEAAAAAEASSGSGAAAPAGGAGAKSARRASREVVVDPPGTVEAGAGTGGRKAAAAAAGTSAKVVGAGGGGGGGSTSARPARVTNHFVLLGPNGSTLWDYRKAFPVPIIEAQVVAGPPRLPTAPSPYGTLGGAICFDMDRPQYVRQAGAAGVALLLQPSWTWGAVGPRHFASDALRAIEDGFTIFRCSSDGVSGVVSPRGVAAHYLLTGEQDVLTFSLPLQPRVRTAYVVFGWALEWANLAAAVALLALLALPRCRLARWVAWSRSGGDSGSDDGARTGDGHEPQRQQQEPLLRNE</sequence>
<keyword evidence="3" id="KW-0472">Membrane</keyword>
<feature type="region of interest" description="Disordered" evidence="2">
    <location>
        <begin position="400"/>
        <end position="461"/>
    </location>
</feature>
<evidence type="ECO:0000256" key="1">
    <source>
        <dbReference type="ARBA" id="ARBA00022801"/>
    </source>
</evidence>
<evidence type="ECO:0000259" key="4">
    <source>
        <dbReference type="PROSITE" id="PS50263"/>
    </source>
</evidence>
<evidence type="ECO:0000256" key="2">
    <source>
        <dbReference type="SAM" id="MobiDB-lite"/>
    </source>
</evidence>
<dbReference type="PROSITE" id="PS50263">
    <property type="entry name" value="CN_HYDROLASE"/>
    <property type="match status" value="1"/>
</dbReference>
<keyword evidence="3" id="KW-1133">Transmembrane helix</keyword>
<evidence type="ECO:0000256" key="3">
    <source>
        <dbReference type="SAM" id="Phobius"/>
    </source>
</evidence>
<dbReference type="PANTHER" id="PTHR43674:SF16">
    <property type="entry name" value="CARBON-NITROGEN FAMILY, PUTATIVE (AFU_ORTHOLOGUE AFUA_5G02350)-RELATED"/>
    <property type="match status" value="1"/>
</dbReference>
<feature type="compositionally biased region" description="Basic and acidic residues" evidence="2">
    <location>
        <begin position="686"/>
        <end position="697"/>
    </location>
</feature>
<accession>A0A9W6F750</accession>
<dbReference type="InterPro" id="IPR036526">
    <property type="entry name" value="C-N_Hydrolase_sf"/>
</dbReference>
<feature type="transmembrane region" description="Helical" evidence="3">
    <location>
        <begin position="98"/>
        <end position="117"/>
    </location>
</feature>
<dbReference type="AlphaFoldDB" id="A0A9W6F750"/>
<feature type="transmembrane region" description="Helical" evidence="3">
    <location>
        <begin position="148"/>
        <end position="173"/>
    </location>
</feature>
<dbReference type="Proteomes" id="UP001165080">
    <property type="component" value="Unassembled WGS sequence"/>
</dbReference>
<organism evidence="5 6">
    <name type="scientific">Pleodorina starrii</name>
    <dbReference type="NCBI Taxonomy" id="330485"/>
    <lineage>
        <taxon>Eukaryota</taxon>
        <taxon>Viridiplantae</taxon>
        <taxon>Chlorophyta</taxon>
        <taxon>core chlorophytes</taxon>
        <taxon>Chlorophyceae</taxon>
        <taxon>CS clade</taxon>
        <taxon>Chlamydomonadales</taxon>
        <taxon>Volvocaceae</taxon>
        <taxon>Pleodorina</taxon>
    </lineage>
</organism>
<feature type="transmembrane region" description="Helical" evidence="3">
    <location>
        <begin position="62"/>
        <end position="86"/>
    </location>
</feature>
<feature type="transmembrane region" description="Helical" evidence="3">
    <location>
        <begin position="194"/>
        <end position="220"/>
    </location>
</feature>
<dbReference type="OrthoDB" id="2019277at2759"/>
<keyword evidence="3" id="KW-0812">Transmembrane</keyword>
<feature type="compositionally biased region" description="Low complexity" evidence="2">
    <location>
        <begin position="401"/>
        <end position="431"/>
    </location>
</feature>
<dbReference type="SUPFAM" id="SSF56317">
    <property type="entry name" value="Carbon-nitrogen hydrolase"/>
    <property type="match status" value="1"/>
</dbReference>
<dbReference type="GO" id="GO:0016811">
    <property type="term" value="F:hydrolase activity, acting on carbon-nitrogen (but not peptide) bonds, in linear amides"/>
    <property type="evidence" value="ECO:0007669"/>
    <property type="project" value="TreeGrafter"/>
</dbReference>
<feature type="domain" description="CN hydrolase" evidence="4">
    <location>
        <begin position="402"/>
        <end position="632"/>
    </location>
</feature>
<dbReference type="PANTHER" id="PTHR43674">
    <property type="entry name" value="NITRILASE C965.09-RELATED"/>
    <property type="match status" value="1"/>
</dbReference>
<dbReference type="InterPro" id="IPR003010">
    <property type="entry name" value="C-N_Hydrolase"/>
</dbReference>
<feature type="region of interest" description="Disordered" evidence="2">
    <location>
        <begin position="676"/>
        <end position="708"/>
    </location>
</feature>
<feature type="transmembrane region" description="Helical" evidence="3">
    <location>
        <begin position="270"/>
        <end position="288"/>
    </location>
</feature>
<dbReference type="Gene3D" id="3.60.110.10">
    <property type="entry name" value="Carbon-nitrogen hydrolase"/>
    <property type="match status" value="1"/>
</dbReference>
<name>A0A9W6F750_9CHLO</name>
<keyword evidence="6" id="KW-1185">Reference proteome</keyword>
<protein>
    <recommendedName>
        <fullName evidence="4">CN hydrolase domain-containing protein</fullName>
    </recommendedName>
</protein>
<proteinExistence type="predicted"/>
<keyword evidence="1" id="KW-0378">Hydrolase</keyword>
<comment type="caution">
    <text evidence="5">The sequence shown here is derived from an EMBL/GenBank/DDBJ whole genome shotgun (WGS) entry which is preliminary data.</text>
</comment>
<evidence type="ECO:0000313" key="6">
    <source>
        <dbReference type="Proteomes" id="UP001165080"/>
    </source>
</evidence>
<dbReference type="Pfam" id="PF00795">
    <property type="entry name" value="CN_hydrolase"/>
    <property type="match status" value="1"/>
</dbReference>
<dbReference type="InterPro" id="IPR050345">
    <property type="entry name" value="Aliph_Amidase/BUP"/>
</dbReference>
<gene>
    <name evidence="5" type="primary">PLEST005447</name>
    <name evidence="5" type="ORF">PLESTB_001340700</name>
</gene>
<reference evidence="5 6" key="1">
    <citation type="journal article" date="2023" name="Commun. Biol.">
        <title>Reorganization of the ancestral sex-determining regions during the evolution of trioecy in Pleodorina starrii.</title>
        <authorList>
            <person name="Takahashi K."/>
            <person name="Suzuki S."/>
            <person name="Kawai-Toyooka H."/>
            <person name="Yamamoto K."/>
            <person name="Hamaji T."/>
            <person name="Ootsuki R."/>
            <person name="Yamaguchi H."/>
            <person name="Kawachi M."/>
            <person name="Higashiyama T."/>
            <person name="Nozaki H."/>
        </authorList>
    </citation>
    <scope>NUCLEOTIDE SEQUENCE [LARGE SCALE GENOMIC DNA]</scope>
    <source>
        <strain evidence="5 6">NIES-4479</strain>
    </source>
</reference>
<feature type="transmembrane region" description="Helical" evidence="3">
    <location>
        <begin position="639"/>
        <end position="664"/>
    </location>
</feature>
<evidence type="ECO:0000313" key="5">
    <source>
        <dbReference type="EMBL" id="GLC58275.1"/>
    </source>
</evidence>